<dbReference type="PANTHER" id="PTHR45228:SF1">
    <property type="entry name" value="CYCLIC DI-GMP PHOSPHODIESTERASE TM_0186"/>
    <property type="match status" value="1"/>
</dbReference>
<dbReference type="InterPro" id="IPR052020">
    <property type="entry name" value="Cyclic_di-GMP/3'3'-cGAMP_PDE"/>
</dbReference>
<dbReference type="Pfam" id="PF13487">
    <property type="entry name" value="HD_5"/>
    <property type="match status" value="1"/>
</dbReference>
<dbReference type="AlphaFoldDB" id="A0A537LHA2"/>
<feature type="domain" description="HD-GYP" evidence="1">
    <location>
        <begin position="1"/>
        <end position="115"/>
    </location>
</feature>
<gene>
    <name evidence="2" type="ORF">E6H02_11505</name>
</gene>
<feature type="non-terminal residue" evidence="2">
    <location>
        <position position="1"/>
    </location>
</feature>
<sequence>SLNKRERRIVSEHPNYAHELLSSVPALASALDIPYCHHEKWDGTGYPQGLKHAEIPLAARIFAVVDVWVALRSDRPYRPAWTEEDAHVYILQRSGRDFDPAVVEAFLRVRPVPEV</sequence>
<dbReference type="EMBL" id="VBAM01000486">
    <property type="protein sequence ID" value="TMJ07409.1"/>
    <property type="molecule type" value="Genomic_DNA"/>
</dbReference>
<reference evidence="2 3" key="1">
    <citation type="journal article" date="2019" name="Nat. Microbiol.">
        <title>Mediterranean grassland soil C-N compound turnover is dependent on rainfall and depth, and is mediated by genomically divergent microorganisms.</title>
        <authorList>
            <person name="Diamond S."/>
            <person name="Andeer P.F."/>
            <person name="Li Z."/>
            <person name="Crits-Christoph A."/>
            <person name="Burstein D."/>
            <person name="Anantharaman K."/>
            <person name="Lane K.R."/>
            <person name="Thomas B.C."/>
            <person name="Pan C."/>
            <person name="Northen T.R."/>
            <person name="Banfield J.F."/>
        </authorList>
    </citation>
    <scope>NUCLEOTIDE SEQUENCE [LARGE SCALE GENOMIC DNA]</scope>
    <source>
        <strain evidence="2">NP_5</strain>
    </source>
</reference>
<dbReference type="InterPro" id="IPR037522">
    <property type="entry name" value="HD_GYP_dom"/>
</dbReference>
<evidence type="ECO:0000313" key="2">
    <source>
        <dbReference type="EMBL" id="TMJ07409.1"/>
    </source>
</evidence>
<dbReference type="PROSITE" id="PS51832">
    <property type="entry name" value="HD_GYP"/>
    <property type="match status" value="1"/>
</dbReference>
<accession>A0A537LHA2</accession>
<dbReference type="PANTHER" id="PTHR45228">
    <property type="entry name" value="CYCLIC DI-GMP PHOSPHODIESTERASE TM_0186-RELATED"/>
    <property type="match status" value="1"/>
</dbReference>
<evidence type="ECO:0000313" key="3">
    <source>
        <dbReference type="Proteomes" id="UP000320393"/>
    </source>
</evidence>
<comment type="caution">
    <text evidence="2">The sequence shown here is derived from an EMBL/GenBank/DDBJ whole genome shotgun (WGS) entry which is preliminary data.</text>
</comment>
<organism evidence="2 3">
    <name type="scientific">Candidatus Segetimicrobium genomatis</name>
    <dbReference type="NCBI Taxonomy" id="2569760"/>
    <lineage>
        <taxon>Bacteria</taxon>
        <taxon>Bacillati</taxon>
        <taxon>Candidatus Sysuimicrobiota</taxon>
        <taxon>Candidatus Sysuimicrobiia</taxon>
        <taxon>Candidatus Sysuimicrobiales</taxon>
        <taxon>Candidatus Segetimicrobiaceae</taxon>
        <taxon>Candidatus Segetimicrobium</taxon>
    </lineage>
</organism>
<dbReference type="Proteomes" id="UP000320393">
    <property type="component" value="Unassembled WGS sequence"/>
</dbReference>
<dbReference type="InterPro" id="IPR003607">
    <property type="entry name" value="HD/PDEase_dom"/>
</dbReference>
<protein>
    <recommendedName>
        <fullName evidence="1">HD-GYP domain-containing protein</fullName>
    </recommendedName>
</protein>
<dbReference type="SUPFAM" id="SSF109604">
    <property type="entry name" value="HD-domain/PDEase-like"/>
    <property type="match status" value="1"/>
</dbReference>
<dbReference type="CDD" id="cd00077">
    <property type="entry name" value="HDc"/>
    <property type="match status" value="1"/>
</dbReference>
<dbReference type="Gene3D" id="1.10.3210.10">
    <property type="entry name" value="Hypothetical protein af1432"/>
    <property type="match status" value="1"/>
</dbReference>
<name>A0A537LHA2_9BACT</name>
<evidence type="ECO:0000259" key="1">
    <source>
        <dbReference type="PROSITE" id="PS51832"/>
    </source>
</evidence>
<proteinExistence type="predicted"/>